<feature type="domain" description="ATPase AAA-type core" evidence="1">
    <location>
        <begin position="28"/>
        <end position="278"/>
    </location>
</feature>
<dbReference type="InterPro" id="IPR027417">
    <property type="entry name" value="P-loop_NTPase"/>
</dbReference>
<organism evidence="2 3">
    <name type="scientific">Marinoscillum furvescens DSM 4134</name>
    <dbReference type="NCBI Taxonomy" id="1122208"/>
    <lineage>
        <taxon>Bacteria</taxon>
        <taxon>Pseudomonadati</taxon>
        <taxon>Bacteroidota</taxon>
        <taxon>Cytophagia</taxon>
        <taxon>Cytophagales</taxon>
        <taxon>Reichenbachiellaceae</taxon>
        <taxon>Marinoscillum</taxon>
    </lineage>
</organism>
<proteinExistence type="predicted"/>
<dbReference type="InterPro" id="IPR051396">
    <property type="entry name" value="Bact_Antivir_Def_Nuclease"/>
</dbReference>
<dbReference type="PANTHER" id="PTHR43581:SF4">
    <property type="entry name" value="ATP_GTP PHOSPHATASE"/>
    <property type="match status" value="1"/>
</dbReference>
<dbReference type="AlphaFoldDB" id="A0A3D9L3N4"/>
<comment type="caution">
    <text evidence="2">The sequence shown here is derived from an EMBL/GenBank/DDBJ whole genome shotgun (WGS) entry which is preliminary data.</text>
</comment>
<dbReference type="OrthoDB" id="9769293at2"/>
<dbReference type="EMBL" id="QREG01000007">
    <property type="protein sequence ID" value="RED99894.1"/>
    <property type="molecule type" value="Genomic_DNA"/>
</dbReference>
<sequence length="335" mass="38230">MGANHYKYLKVKNFKRFDNLEVSDIGQFNLILGDNNVGKTSLLEALLWNEQPQLFEGNLFEALKFRNVGEVDQFKVFQWYVNNNSIYDNKASLQFIIRRDEDGERSFEYELDFRFNSLLQKLTVAQADSVEVGHALGNFSSRPIPFIPFSYGYSDDLVNLYSLKVQPDREVKRDLISALRALHPELDDIEISISELTKKPGLICYFDKSSKPVPFPLLGEGVIKLFRVLVEIINNSGEIILIDELDTGIHYSRMTDYWKVILQAALEYEVQVFASTHNRECVESFQLAVQDLGQVYQAKSRTVTLKQSPKTGNVKAYTAGFGVLKSAVELGNELR</sequence>
<dbReference type="PANTHER" id="PTHR43581">
    <property type="entry name" value="ATP/GTP PHOSPHATASE"/>
    <property type="match status" value="1"/>
</dbReference>
<reference evidence="2 3" key="1">
    <citation type="submission" date="2018-07" db="EMBL/GenBank/DDBJ databases">
        <title>Genomic Encyclopedia of Type Strains, Phase IV (KMG-IV): sequencing the most valuable type-strain genomes for metagenomic binning, comparative biology and taxonomic classification.</title>
        <authorList>
            <person name="Goeker M."/>
        </authorList>
    </citation>
    <scope>NUCLEOTIDE SEQUENCE [LARGE SCALE GENOMIC DNA]</scope>
    <source>
        <strain evidence="2 3">DSM 4134</strain>
    </source>
</reference>
<dbReference type="GO" id="GO:0005524">
    <property type="term" value="F:ATP binding"/>
    <property type="evidence" value="ECO:0007669"/>
    <property type="project" value="InterPro"/>
</dbReference>
<dbReference type="Proteomes" id="UP000256779">
    <property type="component" value="Unassembled WGS sequence"/>
</dbReference>
<name>A0A3D9L3N4_MARFU</name>
<evidence type="ECO:0000259" key="1">
    <source>
        <dbReference type="Pfam" id="PF13304"/>
    </source>
</evidence>
<protein>
    <submittedName>
        <fullName evidence="2">AAA15 family ATPase/GTPase</fullName>
    </submittedName>
</protein>
<dbReference type="Pfam" id="PF13304">
    <property type="entry name" value="AAA_21"/>
    <property type="match status" value="1"/>
</dbReference>
<dbReference type="InterPro" id="IPR003959">
    <property type="entry name" value="ATPase_AAA_core"/>
</dbReference>
<accession>A0A3D9L3N4</accession>
<keyword evidence="3" id="KW-1185">Reference proteome</keyword>
<dbReference type="RefSeq" id="WP_115867910.1">
    <property type="nucleotide sequence ID" value="NZ_QREG01000007.1"/>
</dbReference>
<evidence type="ECO:0000313" key="3">
    <source>
        <dbReference type="Proteomes" id="UP000256779"/>
    </source>
</evidence>
<dbReference type="GO" id="GO:0016887">
    <property type="term" value="F:ATP hydrolysis activity"/>
    <property type="evidence" value="ECO:0007669"/>
    <property type="project" value="InterPro"/>
</dbReference>
<evidence type="ECO:0000313" key="2">
    <source>
        <dbReference type="EMBL" id="RED99894.1"/>
    </source>
</evidence>
<gene>
    <name evidence="2" type="ORF">C7460_107178</name>
</gene>
<dbReference type="SUPFAM" id="SSF52540">
    <property type="entry name" value="P-loop containing nucleoside triphosphate hydrolases"/>
    <property type="match status" value="1"/>
</dbReference>
<dbReference type="Gene3D" id="3.40.50.300">
    <property type="entry name" value="P-loop containing nucleotide triphosphate hydrolases"/>
    <property type="match status" value="1"/>
</dbReference>